<dbReference type="GO" id="GO:0006935">
    <property type="term" value="P:chemotaxis"/>
    <property type="evidence" value="ECO:0007669"/>
    <property type="project" value="UniProtKB-UniRule"/>
</dbReference>
<dbReference type="FunFam" id="3.40.50.2300:FF:000077">
    <property type="entry name" value="Chemotaxis response regulator"/>
    <property type="match status" value="1"/>
</dbReference>
<dbReference type="OrthoDB" id="9793421at2"/>
<dbReference type="PANTHER" id="PTHR42872:SF3">
    <property type="entry name" value="PROTEIN-GLUTAMATE METHYLESTERASE_PROTEIN-GLUTAMINE GLUTAMINASE 1"/>
    <property type="match status" value="1"/>
</dbReference>
<evidence type="ECO:0000313" key="12">
    <source>
        <dbReference type="EMBL" id="AWL11297.1"/>
    </source>
</evidence>
<dbReference type="EC" id="3.1.1.61" evidence="6"/>
<evidence type="ECO:0000256" key="3">
    <source>
        <dbReference type="ARBA" id="ARBA00022553"/>
    </source>
</evidence>
<dbReference type="PIRSF" id="PIRSF000876">
    <property type="entry name" value="RR_chemtxs_CheB"/>
    <property type="match status" value="1"/>
</dbReference>
<evidence type="ECO:0000256" key="9">
    <source>
        <dbReference type="SAM" id="MobiDB-lite"/>
    </source>
</evidence>
<evidence type="ECO:0000256" key="1">
    <source>
        <dbReference type="ARBA" id="ARBA00022490"/>
    </source>
</evidence>
<comment type="subcellular location">
    <subcellularLocation>
        <location evidence="6">Cytoplasm</location>
    </subcellularLocation>
</comment>
<comment type="domain">
    <text evidence="6">Contains a C-terminal catalytic domain, and an N-terminal region which modulates catalytic activity.</text>
</comment>
<name>A0A2S2E2Q7_9ALTE</name>
<dbReference type="HAMAP" id="MF_00099">
    <property type="entry name" value="CheB_chemtxs"/>
    <property type="match status" value="1"/>
</dbReference>
<dbReference type="Proteomes" id="UP000245728">
    <property type="component" value="Chromosome"/>
</dbReference>
<dbReference type="GO" id="GO:0000156">
    <property type="term" value="F:phosphorelay response regulator activity"/>
    <property type="evidence" value="ECO:0007669"/>
    <property type="project" value="InterPro"/>
</dbReference>
<dbReference type="KEGG" id="salh:HMF8227_00801"/>
<sequence>MAYKVLVVDDSTFFRRRVAEILDQEPGLEVVGQARNGKEALTLTEQLDPDVITMDVEMPIMDGITAVGKIMAQSPRPIIMFSSLTHEGAQATLDALDAGALDFLPKKFEDIAQDRKEAVTLLRQKVKSLARKRHFMPSRPRASLRQRPLTPTARPDTTRPTPSGESQRRQPLRASGKSYKVLAIGASTGGPVALQQILSNLPANFPYPVLLVQHMPGTFTKAFAERLDGLCKIRVKEAAQGDVLKPGHAYLAPGGTQMLMEGNPQQCSIKIIQEATISGVTYKPSVDLSFASLGRIFGGDVLAIVLTGMGADGREGCRSLKQKGATIWAQDEKTSVVYGMPQAVASAGLSSKDLPIDQVVEHVLAEMKVSG</sequence>
<feature type="domain" description="Response regulatory" evidence="10">
    <location>
        <begin position="4"/>
        <end position="121"/>
    </location>
</feature>
<feature type="active site" evidence="6 7">
    <location>
        <position position="214"/>
    </location>
</feature>
<dbReference type="SMART" id="SM00448">
    <property type="entry name" value="REC"/>
    <property type="match status" value="1"/>
</dbReference>
<dbReference type="CDD" id="cd17541">
    <property type="entry name" value="REC_CheB-like"/>
    <property type="match status" value="1"/>
</dbReference>
<feature type="domain" description="CheB-type methylesterase" evidence="11">
    <location>
        <begin position="175"/>
        <end position="370"/>
    </location>
</feature>
<comment type="function">
    <text evidence="6">Involved in chemotaxis. Part of a chemotaxis signal transduction system that modulates chemotaxis in response to various stimuli. Catalyzes the demethylation of specific methylglutamate residues introduced into the chemoreceptors (methyl-accepting chemotaxis proteins or MCP) by CheR. Also mediates the irreversible deamidation of specific glutamine residues to glutamic acid.</text>
</comment>
<proteinExistence type="inferred from homology"/>
<dbReference type="InterPro" id="IPR000673">
    <property type="entry name" value="Sig_transdc_resp-reg_Me-estase"/>
</dbReference>
<dbReference type="SUPFAM" id="SSF52738">
    <property type="entry name" value="Methylesterase CheB, C-terminal domain"/>
    <property type="match status" value="1"/>
</dbReference>
<comment type="catalytic activity">
    <reaction evidence="6">
        <text>L-glutaminyl-[protein] + H2O = L-glutamyl-[protein] + NH4(+)</text>
        <dbReference type="Rhea" id="RHEA:16441"/>
        <dbReference type="Rhea" id="RHEA-COMP:10207"/>
        <dbReference type="Rhea" id="RHEA-COMP:10208"/>
        <dbReference type="ChEBI" id="CHEBI:15377"/>
        <dbReference type="ChEBI" id="CHEBI:28938"/>
        <dbReference type="ChEBI" id="CHEBI:29973"/>
        <dbReference type="ChEBI" id="CHEBI:30011"/>
        <dbReference type="EC" id="3.5.1.44"/>
    </reaction>
</comment>
<dbReference type="InterPro" id="IPR035909">
    <property type="entry name" value="CheB_C"/>
</dbReference>
<feature type="active site" evidence="6 7">
    <location>
        <position position="187"/>
    </location>
</feature>
<dbReference type="RefSeq" id="WP_109338958.1">
    <property type="nucleotide sequence ID" value="NZ_CP029347.1"/>
</dbReference>
<evidence type="ECO:0000256" key="8">
    <source>
        <dbReference type="PROSITE-ProRule" id="PRU00169"/>
    </source>
</evidence>
<evidence type="ECO:0000256" key="6">
    <source>
        <dbReference type="HAMAP-Rule" id="MF_00099"/>
    </source>
</evidence>
<dbReference type="PROSITE" id="PS50110">
    <property type="entry name" value="RESPONSE_REGULATORY"/>
    <property type="match status" value="1"/>
</dbReference>
<dbReference type="GO" id="GO:0005737">
    <property type="term" value="C:cytoplasm"/>
    <property type="evidence" value="ECO:0007669"/>
    <property type="project" value="UniProtKB-SubCell"/>
</dbReference>
<evidence type="ECO:0000256" key="2">
    <source>
        <dbReference type="ARBA" id="ARBA00022500"/>
    </source>
</evidence>
<evidence type="ECO:0000256" key="7">
    <source>
        <dbReference type="PROSITE-ProRule" id="PRU00050"/>
    </source>
</evidence>
<dbReference type="Gene3D" id="3.40.50.180">
    <property type="entry name" value="Methylesterase CheB, C-terminal domain"/>
    <property type="match status" value="1"/>
</dbReference>
<accession>A0A2S2E2Q7</accession>
<dbReference type="InterPro" id="IPR011006">
    <property type="entry name" value="CheY-like_superfamily"/>
</dbReference>
<keyword evidence="2 6" id="KW-0145">Chemotaxis</keyword>
<feature type="active site" evidence="6 7">
    <location>
        <position position="312"/>
    </location>
</feature>
<dbReference type="PROSITE" id="PS50122">
    <property type="entry name" value="CHEB"/>
    <property type="match status" value="1"/>
</dbReference>
<dbReference type="GO" id="GO:0008984">
    <property type="term" value="F:protein-glutamate methylesterase activity"/>
    <property type="evidence" value="ECO:0007669"/>
    <property type="project" value="UniProtKB-UniRule"/>
</dbReference>
<comment type="PTM">
    <text evidence="6">Phosphorylated by CheA. Phosphorylation of the N-terminal regulatory domain activates the methylesterase activity.</text>
</comment>
<protein>
    <recommendedName>
        <fullName evidence="6">Protein-glutamate methylesterase/protein-glutamine glutaminase</fullName>
        <ecNumber evidence="6">3.1.1.61</ecNumber>
        <ecNumber evidence="6">3.5.1.44</ecNumber>
    </recommendedName>
</protein>
<dbReference type="CDD" id="cd16432">
    <property type="entry name" value="CheB_Rec"/>
    <property type="match status" value="1"/>
</dbReference>
<comment type="similarity">
    <text evidence="6">Belongs to the CheB family.</text>
</comment>
<dbReference type="GO" id="GO:0050568">
    <property type="term" value="F:protein-glutamine glutaminase activity"/>
    <property type="evidence" value="ECO:0007669"/>
    <property type="project" value="UniProtKB-UniRule"/>
</dbReference>
<evidence type="ECO:0000256" key="4">
    <source>
        <dbReference type="ARBA" id="ARBA00022801"/>
    </source>
</evidence>
<dbReference type="InterPro" id="IPR001789">
    <property type="entry name" value="Sig_transdc_resp-reg_receiver"/>
</dbReference>
<dbReference type="Gene3D" id="3.40.50.2300">
    <property type="match status" value="1"/>
</dbReference>
<keyword evidence="4 6" id="KW-0378">Hydrolase</keyword>
<feature type="compositionally biased region" description="Low complexity" evidence="9">
    <location>
        <begin position="147"/>
        <end position="162"/>
    </location>
</feature>
<evidence type="ECO:0000256" key="5">
    <source>
        <dbReference type="ARBA" id="ARBA00048267"/>
    </source>
</evidence>
<keyword evidence="3 6" id="KW-0597">Phosphoprotein</keyword>
<dbReference type="PANTHER" id="PTHR42872">
    <property type="entry name" value="PROTEIN-GLUTAMATE METHYLESTERASE/PROTEIN-GLUTAMINE GLUTAMINASE"/>
    <property type="match status" value="1"/>
</dbReference>
<dbReference type="SUPFAM" id="SSF52172">
    <property type="entry name" value="CheY-like"/>
    <property type="match status" value="1"/>
</dbReference>
<dbReference type="NCBIfam" id="NF001965">
    <property type="entry name" value="PRK00742.1"/>
    <property type="match status" value="1"/>
</dbReference>
<keyword evidence="1 6" id="KW-0963">Cytoplasm</keyword>
<evidence type="ECO:0000259" key="10">
    <source>
        <dbReference type="PROSITE" id="PS50110"/>
    </source>
</evidence>
<dbReference type="InterPro" id="IPR008248">
    <property type="entry name" value="CheB-like"/>
</dbReference>
<dbReference type="EMBL" id="CP029347">
    <property type="protein sequence ID" value="AWL11297.1"/>
    <property type="molecule type" value="Genomic_DNA"/>
</dbReference>
<dbReference type="AlphaFoldDB" id="A0A2S2E2Q7"/>
<feature type="modified residue" description="4-aspartylphosphate" evidence="6 8">
    <location>
        <position position="55"/>
    </location>
</feature>
<comment type="catalytic activity">
    <reaction evidence="5 6">
        <text>[protein]-L-glutamate 5-O-methyl ester + H2O = L-glutamyl-[protein] + methanol + H(+)</text>
        <dbReference type="Rhea" id="RHEA:23236"/>
        <dbReference type="Rhea" id="RHEA-COMP:10208"/>
        <dbReference type="Rhea" id="RHEA-COMP:10311"/>
        <dbReference type="ChEBI" id="CHEBI:15377"/>
        <dbReference type="ChEBI" id="CHEBI:15378"/>
        <dbReference type="ChEBI" id="CHEBI:17790"/>
        <dbReference type="ChEBI" id="CHEBI:29973"/>
        <dbReference type="ChEBI" id="CHEBI:82795"/>
        <dbReference type="EC" id="3.1.1.61"/>
    </reaction>
</comment>
<gene>
    <name evidence="6 12" type="primary">cheB</name>
    <name evidence="12" type="ORF">HMF8227_00801</name>
</gene>
<evidence type="ECO:0000313" key="13">
    <source>
        <dbReference type="Proteomes" id="UP000245728"/>
    </source>
</evidence>
<keyword evidence="13" id="KW-1185">Reference proteome</keyword>
<organism evidence="12 13">
    <name type="scientific">Saliniradius amylolyticus</name>
    <dbReference type="NCBI Taxonomy" id="2183582"/>
    <lineage>
        <taxon>Bacteria</taxon>
        <taxon>Pseudomonadati</taxon>
        <taxon>Pseudomonadota</taxon>
        <taxon>Gammaproteobacteria</taxon>
        <taxon>Alteromonadales</taxon>
        <taxon>Alteromonadaceae</taxon>
        <taxon>Saliniradius</taxon>
    </lineage>
</organism>
<feature type="region of interest" description="Disordered" evidence="9">
    <location>
        <begin position="130"/>
        <end position="174"/>
    </location>
</feature>
<dbReference type="Pfam" id="PF00072">
    <property type="entry name" value="Response_reg"/>
    <property type="match status" value="1"/>
</dbReference>
<evidence type="ECO:0000259" key="11">
    <source>
        <dbReference type="PROSITE" id="PS50122"/>
    </source>
</evidence>
<dbReference type="EC" id="3.5.1.44" evidence="6"/>
<dbReference type="Pfam" id="PF01339">
    <property type="entry name" value="CheB_methylest"/>
    <property type="match status" value="1"/>
</dbReference>
<reference evidence="12 13" key="1">
    <citation type="submission" date="2018-05" db="EMBL/GenBank/DDBJ databases">
        <title>Salinimonas sp. HMF8227 Genome sequencing and assembly.</title>
        <authorList>
            <person name="Kang H."/>
            <person name="Kang J."/>
            <person name="Cha I."/>
            <person name="Kim H."/>
            <person name="Joh K."/>
        </authorList>
    </citation>
    <scope>NUCLEOTIDE SEQUENCE [LARGE SCALE GENOMIC DNA]</scope>
    <source>
        <strain evidence="12 13">HMF8227</strain>
    </source>
</reference>